<evidence type="ECO:0000313" key="2">
    <source>
        <dbReference type="EMBL" id="POW20469.1"/>
    </source>
</evidence>
<dbReference type="AlphaFoldDB" id="A0A2S4WFF1"/>
<protein>
    <submittedName>
        <fullName evidence="2">Uncharacterized protein</fullName>
    </submittedName>
</protein>
<dbReference type="VEuPathDB" id="FungiDB:PSTT_02246"/>
<dbReference type="EMBL" id="PKSM01000033">
    <property type="protein sequence ID" value="POW20469.1"/>
    <property type="molecule type" value="Genomic_DNA"/>
</dbReference>
<reference evidence="2 3" key="1">
    <citation type="submission" date="2017-12" db="EMBL/GenBank/DDBJ databases">
        <title>Gene loss provides genomic basis for host adaptation in cereal stripe rust fungi.</title>
        <authorList>
            <person name="Xia C."/>
        </authorList>
    </citation>
    <scope>NUCLEOTIDE SEQUENCE [LARGE SCALE GENOMIC DNA]</scope>
    <source>
        <strain evidence="2 3">93TX-2</strain>
    </source>
</reference>
<evidence type="ECO:0000313" key="3">
    <source>
        <dbReference type="Proteomes" id="UP000238274"/>
    </source>
</evidence>
<evidence type="ECO:0000256" key="1">
    <source>
        <dbReference type="SAM" id="MobiDB-lite"/>
    </source>
</evidence>
<accession>A0A2S4WFF1</accession>
<organism evidence="2 3">
    <name type="scientific">Puccinia striiformis</name>
    <dbReference type="NCBI Taxonomy" id="27350"/>
    <lineage>
        <taxon>Eukaryota</taxon>
        <taxon>Fungi</taxon>
        <taxon>Dikarya</taxon>
        <taxon>Basidiomycota</taxon>
        <taxon>Pucciniomycotina</taxon>
        <taxon>Pucciniomycetes</taxon>
        <taxon>Pucciniales</taxon>
        <taxon>Pucciniaceae</taxon>
        <taxon>Puccinia</taxon>
    </lineage>
</organism>
<dbReference type="Proteomes" id="UP000238274">
    <property type="component" value="Unassembled WGS sequence"/>
</dbReference>
<comment type="caution">
    <text evidence="2">The sequence shown here is derived from an EMBL/GenBank/DDBJ whole genome shotgun (WGS) entry which is preliminary data.</text>
</comment>
<keyword evidence="3" id="KW-1185">Reference proteome</keyword>
<dbReference type="VEuPathDB" id="FungiDB:PSHT_03509"/>
<gene>
    <name evidence="2" type="ORF">PSHT_03509</name>
</gene>
<dbReference type="OrthoDB" id="3364529at2759"/>
<reference evidence="3" key="2">
    <citation type="journal article" date="2018" name="BMC Genomics">
        <title>Genomic insights into host adaptation between the wheat stripe rust pathogen (Puccinia striiformis f. sp. tritici) and the barley stripe rust pathogen (Puccinia striiformis f. sp. hordei).</title>
        <authorList>
            <person name="Xia C."/>
            <person name="Wang M."/>
            <person name="Yin C."/>
            <person name="Cornejo O.E."/>
            <person name="Hulbert S.H."/>
            <person name="Chen X."/>
        </authorList>
    </citation>
    <scope>NUCLEOTIDE SEQUENCE [LARGE SCALE GENOMIC DNA]</scope>
    <source>
        <strain evidence="3">93TX-2</strain>
    </source>
</reference>
<feature type="compositionally biased region" description="Polar residues" evidence="1">
    <location>
        <begin position="39"/>
        <end position="63"/>
    </location>
</feature>
<proteinExistence type="predicted"/>
<feature type="region of interest" description="Disordered" evidence="1">
    <location>
        <begin position="1"/>
        <end position="63"/>
    </location>
</feature>
<sequence length="100" mass="11063">MSSSQVYYQDWHRSPLKAARPDPHVLPCVTPAISPMKEPNQTVTNPDQTRQQSAMGNLPFNNRTGVVIGGEEVPSELQSLVSSFDKIMHKNCSKIPGKVM</sequence>
<name>A0A2S4WFF1_9BASI</name>
<reference evidence="3" key="3">
    <citation type="journal article" date="2018" name="Mol. Plant Microbe Interact.">
        <title>Genome sequence resources for the wheat stripe rust pathogen (Puccinia striiformis f. sp. tritici) and the barley stripe rust pathogen (Puccinia striiformis f. sp. hordei).</title>
        <authorList>
            <person name="Xia C."/>
            <person name="Wang M."/>
            <person name="Yin C."/>
            <person name="Cornejo O.E."/>
            <person name="Hulbert S.H."/>
            <person name="Chen X."/>
        </authorList>
    </citation>
    <scope>NUCLEOTIDE SEQUENCE [LARGE SCALE GENOMIC DNA]</scope>
    <source>
        <strain evidence="3">93TX-2</strain>
    </source>
</reference>